<protein>
    <recommendedName>
        <fullName evidence="7">Cytochrome P450</fullName>
    </recommendedName>
</protein>
<dbReference type="GO" id="GO:0005506">
    <property type="term" value="F:iron ion binding"/>
    <property type="evidence" value="ECO:0007669"/>
    <property type="project" value="InterPro"/>
</dbReference>
<dbReference type="OrthoDB" id="2789670at2759"/>
<dbReference type="PROSITE" id="PS00086">
    <property type="entry name" value="CYTOCHROME_P450"/>
    <property type="match status" value="1"/>
</dbReference>
<comment type="cofactor">
    <cofactor evidence="2">
        <name>heme</name>
        <dbReference type="ChEBI" id="CHEBI:30413"/>
    </cofactor>
</comment>
<dbReference type="GO" id="GO:0016491">
    <property type="term" value="F:oxidoreductase activity"/>
    <property type="evidence" value="ECO:0000318"/>
    <property type="project" value="GO_Central"/>
</dbReference>
<evidence type="ECO:0000256" key="1">
    <source>
        <dbReference type="ARBA" id="ARBA00010617"/>
    </source>
</evidence>
<dbReference type="EMBL" id="CM002926">
    <property type="protein sequence ID" value="KGN50173.1"/>
    <property type="molecule type" value="Genomic_DNA"/>
</dbReference>
<dbReference type="GO" id="GO:0020037">
    <property type="term" value="F:heme binding"/>
    <property type="evidence" value="ECO:0007669"/>
    <property type="project" value="InterPro"/>
</dbReference>
<dbReference type="PRINTS" id="PR00385">
    <property type="entry name" value="P450"/>
</dbReference>
<comment type="similarity">
    <text evidence="1 3">Belongs to the cytochrome P450 family.</text>
</comment>
<name>A0A0A0KKP6_CUCSA</name>
<keyword evidence="4" id="KW-0812">Transmembrane</keyword>
<reference evidence="5 6" key="2">
    <citation type="journal article" date="2009" name="PLoS ONE">
        <title>An integrated genetic and cytogenetic map of the cucumber genome.</title>
        <authorList>
            <person name="Ren Y."/>
            <person name="Zhang Z."/>
            <person name="Liu J."/>
            <person name="Staub J.E."/>
            <person name="Han Y."/>
            <person name="Cheng Z."/>
            <person name="Li X."/>
            <person name="Lu J."/>
            <person name="Miao H."/>
            <person name="Kang H."/>
            <person name="Xie B."/>
            <person name="Gu X."/>
            <person name="Wang X."/>
            <person name="Du Y."/>
            <person name="Jin W."/>
            <person name="Huang S."/>
        </authorList>
    </citation>
    <scope>NUCLEOTIDE SEQUENCE [LARGE SCALE GENOMIC DNA]</scope>
    <source>
        <strain evidence="6">cv. 9930</strain>
    </source>
</reference>
<proteinExistence type="inferred from homology"/>
<dbReference type="GO" id="GO:0016705">
    <property type="term" value="F:oxidoreductase activity, acting on paired donors, with incorporation or reduction of molecular oxygen"/>
    <property type="evidence" value="ECO:0007669"/>
    <property type="project" value="InterPro"/>
</dbReference>
<dbReference type="SUPFAM" id="SSF48264">
    <property type="entry name" value="Cytochrome P450"/>
    <property type="match status" value="1"/>
</dbReference>
<sequence length="497" mass="56724">MSEEDDMDFFTFPLFIFLIFTCINLCRLIPARRNPKLPPGPTPLPIIGNLLALGDKPHLSLTNLAKSYGPILSLKFGQVTTVVVSSPETIQQVLQTHDNVLSYRFIPDAATVYDHAELGLPWIPISPNYKNHRKIFNNYLLSPKALDASRNLRRMRIDKHLDNIRRCAVNGEVVDIGTTLFSLALNLISYSIWSMDLVDTDSEMTKEFKATLRGSLEEMGRPNISDFFPVLKKMDVQGVRRRTAIHFGKMLGLIDEMIDKRLKMQETPDFTPKNDMLHHLLNMKEDNNEIPLDRNQIKHSIFVLFSGSSDTTGSVAQWAMAYLLKYPKVMCKAKEELLEVIGKGNPIEESHMEKLPYLQAIIKEVLRMQSSFLIPRKSESEVTILGFTVPKGTQIIVNLWASCRDPNLWENPDVFMPERFLESKARNFEFIPFSHGRRTCPGKGMAMRMLYLTVGSLIHCFDWKLEDGVTPENLNMDAKYELILVKSQPVRAIPLLI</sequence>
<dbReference type="KEGG" id="csv:101218561"/>
<gene>
    <name evidence="5" type="ORF">Csa_5G157320</name>
</gene>
<dbReference type="InterPro" id="IPR017972">
    <property type="entry name" value="Cyt_P450_CS"/>
</dbReference>
<dbReference type="PANTHER" id="PTHR47950:SF48">
    <property type="entry name" value="CYTOCHROME P450 FAMILY PROTEIN, EXPRESSED"/>
    <property type="match status" value="1"/>
</dbReference>
<dbReference type="OMA" id="KVSNTHI"/>
<dbReference type="InterPro" id="IPR001128">
    <property type="entry name" value="Cyt_P450"/>
</dbReference>
<organism evidence="5 6">
    <name type="scientific">Cucumis sativus</name>
    <name type="common">Cucumber</name>
    <dbReference type="NCBI Taxonomy" id="3659"/>
    <lineage>
        <taxon>Eukaryota</taxon>
        <taxon>Viridiplantae</taxon>
        <taxon>Streptophyta</taxon>
        <taxon>Embryophyta</taxon>
        <taxon>Tracheophyta</taxon>
        <taxon>Spermatophyta</taxon>
        <taxon>Magnoliopsida</taxon>
        <taxon>eudicotyledons</taxon>
        <taxon>Gunneridae</taxon>
        <taxon>Pentapetalae</taxon>
        <taxon>rosids</taxon>
        <taxon>fabids</taxon>
        <taxon>Cucurbitales</taxon>
        <taxon>Cucurbitaceae</taxon>
        <taxon>Benincaseae</taxon>
        <taxon>Cucumis</taxon>
    </lineage>
</organism>
<keyword evidence="4" id="KW-0472">Membrane</keyword>
<reference evidence="5 6" key="4">
    <citation type="journal article" date="2011" name="BMC Genomics">
        <title>RNA-Seq improves annotation of protein-coding genes in the cucumber genome.</title>
        <authorList>
            <person name="Li Z."/>
            <person name="Zhang Z."/>
            <person name="Yan P."/>
            <person name="Huang S."/>
            <person name="Fei Z."/>
            <person name="Lin K."/>
        </authorList>
    </citation>
    <scope>NUCLEOTIDE SEQUENCE [LARGE SCALE GENOMIC DNA]</scope>
    <source>
        <strain evidence="6">cv. 9930</strain>
    </source>
</reference>
<keyword evidence="2 3" id="KW-0349">Heme</keyword>
<dbReference type="Proteomes" id="UP000029981">
    <property type="component" value="Chromosome 5"/>
</dbReference>
<dbReference type="eggNOG" id="KOG0156">
    <property type="taxonomic scope" value="Eukaryota"/>
</dbReference>
<keyword evidence="3" id="KW-0560">Oxidoreductase</keyword>
<dbReference type="AlphaFoldDB" id="A0A0A0KKP6"/>
<accession>A0A0A0KKP6</accession>
<keyword evidence="6" id="KW-1185">Reference proteome</keyword>
<dbReference type="Pfam" id="PF00067">
    <property type="entry name" value="p450"/>
    <property type="match status" value="1"/>
</dbReference>
<feature type="transmembrane region" description="Helical" evidence="4">
    <location>
        <begin position="12"/>
        <end position="29"/>
    </location>
</feature>
<dbReference type="InterPro" id="IPR002401">
    <property type="entry name" value="Cyt_P450_E_grp-I"/>
</dbReference>
<dbReference type="CDD" id="cd11073">
    <property type="entry name" value="CYP76-like"/>
    <property type="match status" value="1"/>
</dbReference>
<dbReference type="Gene3D" id="1.10.630.10">
    <property type="entry name" value="Cytochrome P450"/>
    <property type="match status" value="1"/>
</dbReference>
<evidence type="ECO:0000256" key="2">
    <source>
        <dbReference type="PIRSR" id="PIRSR602401-1"/>
    </source>
</evidence>
<keyword evidence="3" id="KW-0503">Monooxygenase</keyword>
<evidence type="ECO:0000313" key="5">
    <source>
        <dbReference type="EMBL" id="KGN50173.1"/>
    </source>
</evidence>
<evidence type="ECO:0008006" key="7">
    <source>
        <dbReference type="Google" id="ProtNLM"/>
    </source>
</evidence>
<evidence type="ECO:0000256" key="3">
    <source>
        <dbReference type="RuleBase" id="RU000461"/>
    </source>
</evidence>
<evidence type="ECO:0000256" key="4">
    <source>
        <dbReference type="SAM" id="Phobius"/>
    </source>
</evidence>
<evidence type="ECO:0000313" key="6">
    <source>
        <dbReference type="Proteomes" id="UP000029981"/>
    </source>
</evidence>
<dbReference type="STRING" id="3659.A0A0A0KKP6"/>
<keyword evidence="2 3" id="KW-0479">Metal-binding</keyword>
<dbReference type="PANTHER" id="PTHR47950">
    <property type="entry name" value="CYTOCHROME P450, FAMILY 76, SUBFAMILY C, POLYPEPTIDE 5-RELATED"/>
    <property type="match status" value="1"/>
</dbReference>
<dbReference type="GO" id="GO:0004497">
    <property type="term" value="F:monooxygenase activity"/>
    <property type="evidence" value="ECO:0007669"/>
    <property type="project" value="UniProtKB-KW"/>
</dbReference>
<dbReference type="Gramene" id="KGN50173">
    <property type="protein sequence ID" value="KGN50173"/>
    <property type="gene ID" value="Csa_5G157320"/>
</dbReference>
<reference evidence="5 6" key="3">
    <citation type="journal article" date="2010" name="BMC Genomics">
        <title>Transcriptome sequencing and comparative analysis of cucumber flowers with different sex types.</title>
        <authorList>
            <person name="Guo S."/>
            <person name="Zheng Y."/>
            <person name="Joung J.G."/>
            <person name="Liu S."/>
            <person name="Zhang Z."/>
            <person name="Crasta O.R."/>
            <person name="Sobral B.W."/>
            <person name="Xu Y."/>
            <person name="Huang S."/>
            <person name="Fei Z."/>
        </authorList>
    </citation>
    <scope>NUCLEOTIDE SEQUENCE [LARGE SCALE GENOMIC DNA]</scope>
    <source>
        <strain evidence="6">cv. 9930</strain>
    </source>
</reference>
<keyword evidence="4" id="KW-1133">Transmembrane helix</keyword>
<dbReference type="InterPro" id="IPR036396">
    <property type="entry name" value="Cyt_P450_sf"/>
</dbReference>
<dbReference type="PRINTS" id="PR00463">
    <property type="entry name" value="EP450I"/>
</dbReference>
<keyword evidence="2 3" id="KW-0408">Iron</keyword>
<reference evidence="5 6" key="1">
    <citation type="journal article" date="2009" name="Nat. Genet.">
        <title>The genome of the cucumber, Cucumis sativus L.</title>
        <authorList>
            <person name="Huang S."/>
            <person name="Li R."/>
            <person name="Zhang Z."/>
            <person name="Li L."/>
            <person name="Gu X."/>
            <person name="Fan W."/>
            <person name="Lucas W.J."/>
            <person name="Wang X."/>
            <person name="Xie B."/>
            <person name="Ni P."/>
            <person name="Ren Y."/>
            <person name="Zhu H."/>
            <person name="Li J."/>
            <person name="Lin K."/>
            <person name="Jin W."/>
            <person name="Fei Z."/>
            <person name="Li G."/>
            <person name="Staub J."/>
            <person name="Kilian A."/>
            <person name="van der Vossen E.A."/>
            <person name="Wu Y."/>
            <person name="Guo J."/>
            <person name="He J."/>
            <person name="Jia Z."/>
            <person name="Ren Y."/>
            <person name="Tian G."/>
            <person name="Lu Y."/>
            <person name="Ruan J."/>
            <person name="Qian W."/>
            <person name="Wang M."/>
            <person name="Huang Q."/>
            <person name="Li B."/>
            <person name="Xuan Z."/>
            <person name="Cao J."/>
            <person name="Asan"/>
            <person name="Wu Z."/>
            <person name="Zhang J."/>
            <person name="Cai Q."/>
            <person name="Bai Y."/>
            <person name="Zhao B."/>
            <person name="Han Y."/>
            <person name="Li Y."/>
            <person name="Li X."/>
            <person name="Wang S."/>
            <person name="Shi Q."/>
            <person name="Liu S."/>
            <person name="Cho W.K."/>
            <person name="Kim J.Y."/>
            <person name="Xu Y."/>
            <person name="Heller-Uszynska K."/>
            <person name="Miao H."/>
            <person name="Cheng Z."/>
            <person name="Zhang S."/>
            <person name="Wu J."/>
            <person name="Yang Y."/>
            <person name="Kang H."/>
            <person name="Li M."/>
            <person name="Liang H."/>
            <person name="Ren X."/>
            <person name="Shi Z."/>
            <person name="Wen M."/>
            <person name="Jian M."/>
            <person name="Yang H."/>
            <person name="Zhang G."/>
            <person name="Yang Z."/>
            <person name="Chen R."/>
            <person name="Liu S."/>
            <person name="Li J."/>
            <person name="Ma L."/>
            <person name="Liu H."/>
            <person name="Zhou Y."/>
            <person name="Zhao J."/>
            <person name="Fang X."/>
            <person name="Li G."/>
            <person name="Fang L."/>
            <person name="Li Y."/>
            <person name="Liu D."/>
            <person name="Zheng H."/>
            <person name="Zhang Y."/>
            <person name="Qin N."/>
            <person name="Li Z."/>
            <person name="Yang G."/>
            <person name="Yang S."/>
            <person name="Bolund L."/>
            <person name="Kristiansen K."/>
            <person name="Zheng H."/>
            <person name="Li S."/>
            <person name="Zhang X."/>
            <person name="Yang H."/>
            <person name="Wang J."/>
            <person name="Sun R."/>
            <person name="Zhang B."/>
            <person name="Jiang S."/>
            <person name="Wang J."/>
            <person name="Du Y."/>
            <person name="Li S."/>
        </authorList>
    </citation>
    <scope>NUCLEOTIDE SEQUENCE [LARGE SCALE GENOMIC DNA]</scope>
    <source>
        <strain evidence="6">cv. 9930</strain>
    </source>
</reference>
<feature type="binding site" description="axial binding residue" evidence="2">
    <location>
        <position position="440"/>
    </location>
    <ligand>
        <name>heme</name>
        <dbReference type="ChEBI" id="CHEBI:30413"/>
    </ligand>
    <ligandPart>
        <name>Fe</name>
        <dbReference type="ChEBI" id="CHEBI:18248"/>
    </ligandPart>
</feature>